<evidence type="ECO:0000259" key="2">
    <source>
        <dbReference type="Pfam" id="PF01145"/>
    </source>
</evidence>
<gene>
    <name evidence="3" type="ORF">METZ01_LOCUS488265</name>
</gene>
<organism evidence="3">
    <name type="scientific">marine metagenome</name>
    <dbReference type="NCBI Taxonomy" id="408172"/>
    <lineage>
        <taxon>unclassified sequences</taxon>
        <taxon>metagenomes</taxon>
        <taxon>ecological metagenomes</taxon>
    </lineage>
</organism>
<proteinExistence type="predicted"/>
<evidence type="ECO:0000256" key="1">
    <source>
        <dbReference type="SAM" id="MobiDB-lite"/>
    </source>
</evidence>
<feature type="non-terminal residue" evidence="3">
    <location>
        <position position="171"/>
    </location>
</feature>
<dbReference type="EMBL" id="UINC01211496">
    <property type="protein sequence ID" value="SVE35411.1"/>
    <property type="molecule type" value="Genomic_DNA"/>
</dbReference>
<name>A0A383CTG3_9ZZZZ</name>
<feature type="non-terminal residue" evidence="3">
    <location>
        <position position="1"/>
    </location>
</feature>
<reference evidence="3" key="1">
    <citation type="submission" date="2018-05" db="EMBL/GenBank/DDBJ databases">
        <authorList>
            <person name="Lanie J.A."/>
            <person name="Ng W.-L."/>
            <person name="Kazmierczak K.M."/>
            <person name="Andrzejewski T.M."/>
            <person name="Davidsen T.M."/>
            <person name="Wayne K.J."/>
            <person name="Tettelin H."/>
            <person name="Glass J.I."/>
            <person name="Rusch D."/>
            <person name="Podicherti R."/>
            <person name="Tsui H.-C.T."/>
            <person name="Winkler M.E."/>
        </authorList>
    </citation>
    <scope>NUCLEOTIDE SEQUENCE</scope>
</reference>
<feature type="compositionally biased region" description="Basic and acidic residues" evidence="1">
    <location>
        <begin position="15"/>
        <end position="24"/>
    </location>
</feature>
<protein>
    <recommendedName>
        <fullName evidence="2">Band 7 domain-containing protein</fullName>
    </recommendedName>
</protein>
<feature type="region of interest" description="Disordered" evidence="1">
    <location>
        <begin position="1"/>
        <end position="24"/>
    </location>
</feature>
<accession>A0A383CTG3</accession>
<dbReference type="InterPro" id="IPR001107">
    <property type="entry name" value="Band_7"/>
</dbReference>
<evidence type="ECO:0000313" key="3">
    <source>
        <dbReference type="EMBL" id="SVE35411.1"/>
    </source>
</evidence>
<feature type="domain" description="Band 7" evidence="2">
    <location>
        <begin position="64"/>
        <end position="165"/>
    </location>
</feature>
<dbReference type="AlphaFoldDB" id="A0A383CTG3"/>
<sequence>VSDEEKQPQGSEPPAGEHHDHNHTQVVEDARTRALAEALQSSFKVIRVLMVVLAVAFLGSGITKVDIGEQALLLRFGEFKRTLGPGLHFAWPNPIDRIEKIDGAKNVEITSDVGWSTAEGGEPQDTFSFDPNLDGYTLTGNGNTVHIKAVMNYSLEDSREAILAYAFKCDD</sequence>
<dbReference type="Pfam" id="PF01145">
    <property type="entry name" value="Band_7"/>
    <property type="match status" value="1"/>
</dbReference>